<sequence length="152" mass="17664">MDVVQMLQRQFIDYMKSLYMERYLDDQFNQLQKLADESSPDFVIEVVTLFFQDSEKLLDNLSKALEQPVVDFNQVANHAHQFKGSSSSIGAHRVKNQCVKFQAYCEDKNRDGCLACLQELQQEYIVLKKKFEILFQLEQDIVQNGGIVPTMD</sequence>
<dbReference type="GO" id="GO:0009927">
    <property type="term" value="F:histidine phosphotransfer kinase activity"/>
    <property type="evidence" value="ECO:0000318"/>
    <property type="project" value="GO_Central"/>
</dbReference>
<dbReference type="AlphaFoldDB" id="A0A9R0K714"/>
<dbReference type="Proteomes" id="UP000813463">
    <property type="component" value="Chromosome 6"/>
</dbReference>
<evidence type="ECO:0000259" key="7">
    <source>
        <dbReference type="PROSITE" id="PS50894"/>
    </source>
</evidence>
<reference evidence="8" key="1">
    <citation type="journal article" date="2021" name="Nat. Commun.">
        <title>Genomic analyses provide insights into spinach domestication and the genetic basis of agronomic traits.</title>
        <authorList>
            <person name="Cai X."/>
            <person name="Sun X."/>
            <person name="Xu C."/>
            <person name="Sun H."/>
            <person name="Wang X."/>
            <person name="Ge C."/>
            <person name="Zhang Z."/>
            <person name="Wang Q."/>
            <person name="Fei Z."/>
            <person name="Jiao C."/>
            <person name="Wang Q."/>
        </authorList>
    </citation>
    <scope>NUCLEOTIDE SEQUENCE [LARGE SCALE GENOMIC DNA]</scope>
    <source>
        <strain evidence="8">cv. Varoflay</strain>
    </source>
</reference>
<dbReference type="RefSeq" id="XP_021860874.1">
    <property type="nucleotide sequence ID" value="XM_022005182.2"/>
</dbReference>
<accession>A0A9R0K714</accession>
<keyword evidence="3 6" id="KW-0902">Two-component regulatory system</keyword>
<keyword evidence="5" id="KW-0597">Phosphoprotein</keyword>
<dbReference type="PROSITE" id="PS50894">
    <property type="entry name" value="HPT"/>
    <property type="match status" value="1"/>
</dbReference>
<feature type="domain" description="HPt" evidence="7">
    <location>
        <begin position="39"/>
        <end position="134"/>
    </location>
</feature>
<dbReference type="GO" id="GO:0005634">
    <property type="term" value="C:nucleus"/>
    <property type="evidence" value="ECO:0000318"/>
    <property type="project" value="GO_Central"/>
</dbReference>
<comment type="function">
    <text evidence="6">Functions as a two-component phosphorelay mediators between cytokinin sensor histidine kinases and response regulators (B-type ARRs). Plays an important role in propagating cytokinin signal transduction.</text>
</comment>
<dbReference type="GO" id="GO:0043424">
    <property type="term" value="F:protein histidine kinase binding"/>
    <property type="evidence" value="ECO:0000318"/>
    <property type="project" value="GO_Central"/>
</dbReference>
<dbReference type="InterPro" id="IPR008207">
    <property type="entry name" value="Sig_transdc_His_kin_Hpt_dom"/>
</dbReference>
<evidence type="ECO:0000313" key="9">
    <source>
        <dbReference type="RefSeq" id="XP_021860874.1"/>
    </source>
</evidence>
<dbReference type="GO" id="GO:0000160">
    <property type="term" value="P:phosphorelay signal transduction system"/>
    <property type="evidence" value="ECO:0000318"/>
    <property type="project" value="GO_Central"/>
</dbReference>
<keyword evidence="8" id="KW-1185">Reference proteome</keyword>
<proteinExistence type="predicted"/>
<evidence type="ECO:0000313" key="8">
    <source>
        <dbReference type="Proteomes" id="UP000813463"/>
    </source>
</evidence>
<dbReference type="PANTHER" id="PTHR28242">
    <property type="entry name" value="PHOSPHORELAY INTERMEDIATE PROTEIN YPD1"/>
    <property type="match status" value="1"/>
</dbReference>
<protein>
    <recommendedName>
        <fullName evidence="6">Histidine-containing phosphotransfer protein</fullName>
    </recommendedName>
</protein>
<evidence type="ECO:0000256" key="5">
    <source>
        <dbReference type="PROSITE-ProRule" id="PRU00110"/>
    </source>
</evidence>
<feature type="modified residue" description="Phosphohistidine" evidence="5">
    <location>
        <position position="80"/>
    </location>
</feature>
<evidence type="ECO:0000256" key="2">
    <source>
        <dbReference type="ARBA" id="ARBA00022864"/>
    </source>
</evidence>
<dbReference type="SUPFAM" id="SSF47226">
    <property type="entry name" value="Histidine-containing phosphotransfer domain, HPT domain"/>
    <property type="match status" value="1"/>
</dbReference>
<organism evidence="8 9">
    <name type="scientific">Spinacia oleracea</name>
    <name type="common">Spinach</name>
    <dbReference type="NCBI Taxonomy" id="3562"/>
    <lineage>
        <taxon>Eukaryota</taxon>
        <taxon>Viridiplantae</taxon>
        <taxon>Streptophyta</taxon>
        <taxon>Embryophyta</taxon>
        <taxon>Tracheophyta</taxon>
        <taxon>Spermatophyta</taxon>
        <taxon>Magnoliopsida</taxon>
        <taxon>eudicotyledons</taxon>
        <taxon>Gunneridae</taxon>
        <taxon>Pentapetalae</taxon>
        <taxon>Caryophyllales</taxon>
        <taxon>Chenopodiaceae</taxon>
        <taxon>Chenopodioideae</taxon>
        <taxon>Anserineae</taxon>
        <taxon>Spinacia</taxon>
    </lineage>
</organism>
<comment type="subcellular location">
    <subcellularLocation>
        <location evidence="6">Cytoplasm</location>
        <location evidence="6">Cytosol</location>
    </subcellularLocation>
    <subcellularLocation>
        <location evidence="6">Nucleus</location>
    </subcellularLocation>
</comment>
<dbReference type="InterPro" id="IPR036641">
    <property type="entry name" value="HPT_dom_sf"/>
</dbReference>
<dbReference type="Gene3D" id="1.20.120.160">
    <property type="entry name" value="HPT domain"/>
    <property type="match status" value="1"/>
</dbReference>
<dbReference type="GO" id="GO:0005737">
    <property type="term" value="C:cytoplasm"/>
    <property type="evidence" value="ECO:0000318"/>
    <property type="project" value="GO_Central"/>
</dbReference>
<keyword evidence="2 6" id="KW-0932">Cytokinin signaling pathway</keyword>
<reference evidence="9" key="2">
    <citation type="submission" date="2025-08" db="UniProtKB">
        <authorList>
            <consortium name="RefSeq"/>
        </authorList>
    </citation>
    <scope>IDENTIFICATION</scope>
    <source>
        <tissue evidence="9">Leaf</tissue>
    </source>
</reference>
<dbReference type="Pfam" id="PF01627">
    <property type="entry name" value="Hpt"/>
    <property type="match status" value="1"/>
</dbReference>
<keyword evidence="1" id="KW-0963">Cytoplasm</keyword>
<gene>
    <name evidence="9" type="primary">LOC110799911</name>
</gene>
<dbReference type="CDD" id="cd00088">
    <property type="entry name" value="HPT"/>
    <property type="match status" value="1"/>
</dbReference>
<dbReference type="GO" id="GO:0009736">
    <property type="term" value="P:cytokinin-activated signaling pathway"/>
    <property type="evidence" value="ECO:0000318"/>
    <property type="project" value="GO_Central"/>
</dbReference>
<comment type="domain">
    <text evidence="6">Histidine-containing phosphotransfer domain (HPt) contains an active histidine that mediates the phosphotransfer.</text>
</comment>
<evidence type="ECO:0000256" key="4">
    <source>
        <dbReference type="ARBA" id="ARBA00023242"/>
    </source>
</evidence>
<keyword evidence="4" id="KW-0539">Nucleus</keyword>
<evidence type="ECO:0000256" key="6">
    <source>
        <dbReference type="RuleBase" id="RU369004"/>
    </source>
</evidence>
<dbReference type="OrthoDB" id="1673781at2759"/>
<dbReference type="FunFam" id="1.20.120.160:FF:000001">
    <property type="entry name" value="Histidine-containing phosphotransfer protein 1"/>
    <property type="match status" value="1"/>
</dbReference>
<evidence type="ECO:0000256" key="3">
    <source>
        <dbReference type="ARBA" id="ARBA00023012"/>
    </source>
</evidence>
<name>A0A9R0K714_SPIOL</name>
<evidence type="ECO:0000256" key="1">
    <source>
        <dbReference type="ARBA" id="ARBA00022490"/>
    </source>
</evidence>
<dbReference type="KEGG" id="soe:110799911"/>
<dbReference type="GO" id="GO:0005829">
    <property type="term" value="C:cytosol"/>
    <property type="evidence" value="ECO:0007669"/>
    <property type="project" value="UniProtKB-SubCell"/>
</dbReference>
<dbReference type="PANTHER" id="PTHR28242:SF13">
    <property type="entry name" value="HISTIDINE-CONTAINING PHOSPHOTRANSFER PROTEIN 5"/>
    <property type="match status" value="1"/>
</dbReference>
<dbReference type="InterPro" id="IPR045871">
    <property type="entry name" value="AHP1-5/YPD1"/>
</dbReference>
<dbReference type="GeneID" id="110799911"/>